<feature type="non-terminal residue" evidence="2">
    <location>
        <position position="93"/>
    </location>
</feature>
<keyword evidence="1" id="KW-0472">Membrane</keyword>
<dbReference type="AlphaFoldDB" id="A0ABD0JE74"/>
<evidence type="ECO:0000313" key="2">
    <source>
        <dbReference type="EMBL" id="KAK7471768.1"/>
    </source>
</evidence>
<name>A0ABD0JE74_9CAEN</name>
<dbReference type="Proteomes" id="UP001519460">
    <property type="component" value="Unassembled WGS sequence"/>
</dbReference>
<feature type="transmembrane region" description="Helical" evidence="1">
    <location>
        <begin position="9"/>
        <end position="29"/>
    </location>
</feature>
<evidence type="ECO:0000256" key="1">
    <source>
        <dbReference type="SAM" id="Phobius"/>
    </source>
</evidence>
<organism evidence="2 3">
    <name type="scientific">Batillaria attramentaria</name>
    <dbReference type="NCBI Taxonomy" id="370345"/>
    <lineage>
        <taxon>Eukaryota</taxon>
        <taxon>Metazoa</taxon>
        <taxon>Spiralia</taxon>
        <taxon>Lophotrochozoa</taxon>
        <taxon>Mollusca</taxon>
        <taxon>Gastropoda</taxon>
        <taxon>Caenogastropoda</taxon>
        <taxon>Sorbeoconcha</taxon>
        <taxon>Cerithioidea</taxon>
        <taxon>Batillariidae</taxon>
        <taxon>Batillaria</taxon>
    </lineage>
</organism>
<gene>
    <name evidence="2" type="ORF">BaRGS_00035590</name>
</gene>
<protein>
    <submittedName>
        <fullName evidence="2">Uncharacterized protein</fullName>
    </submittedName>
</protein>
<keyword evidence="3" id="KW-1185">Reference proteome</keyword>
<reference evidence="2 3" key="1">
    <citation type="journal article" date="2023" name="Sci. Data">
        <title>Genome assembly of the Korean intertidal mud-creeper Batillaria attramentaria.</title>
        <authorList>
            <person name="Patra A.K."/>
            <person name="Ho P.T."/>
            <person name="Jun S."/>
            <person name="Lee S.J."/>
            <person name="Kim Y."/>
            <person name="Won Y.J."/>
        </authorList>
    </citation>
    <scope>NUCLEOTIDE SEQUENCE [LARGE SCALE GENOMIC DNA]</scope>
    <source>
        <strain evidence="2">Wonlab-2016</strain>
    </source>
</reference>
<feature type="transmembrane region" description="Helical" evidence="1">
    <location>
        <begin position="41"/>
        <end position="59"/>
    </location>
</feature>
<keyword evidence="1" id="KW-1133">Transmembrane helix</keyword>
<keyword evidence="1" id="KW-0812">Transmembrane</keyword>
<evidence type="ECO:0000313" key="3">
    <source>
        <dbReference type="Proteomes" id="UP001519460"/>
    </source>
</evidence>
<proteinExistence type="predicted"/>
<comment type="caution">
    <text evidence="2">The sequence shown here is derived from an EMBL/GenBank/DDBJ whole genome shotgun (WGS) entry which is preliminary data.</text>
</comment>
<dbReference type="EMBL" id="JACVVK020000479">
    <property type="protein sequence ID" value="KAK7471768.1"/>
    <property type="molecule type" value="Genomic_DNA"/>
</dbReference>
<accession>A0ABD0JE74</accession>
<sequence length="93" mass="10210">MVVFRNDPCGVICIIITYGAVLYADYVIVRHLIIPSMSDTLWGAINVVIFNTIVFLIGMSHMRAVLSDPGVVPLPSASMDFSDMHSAQPPKEM</sequence>